<dbReference type="Gene3D" id="3.30.450.20">
    <property type="entry name" value="PAS domain"/>
    <property type="match status" value="1"/>
</dbReference>
<dbReference type="EMBL" id="AP018227">
    <property type="protein sequence ID" value="BAY86441.1"/>
    <property type="molecule type" value="Genomic_DNA"/>
</dbReference>
<dbReference type="SUPFAM" id="SSF52172">
    <property type="entry name" value="CheY-like"/>
    <property type="match status" value="1"/>
</dbReference>
<keyword evidence="7" id="KW-0808">Transferase</keyword>
<dbReference type="PROSITE" id="PS50125">
    <property type="entry name" value="GUANYLATE_CYCLASE_2"/>
    <property type="match status" value="1"/>
</dbReference>
<dbReference type="Gene3D" id="3.40.50.2300">
    <property type="match status" value="1"/>
</dbReference>
<dbReference type="SMART" id="SM00388">
    <property type="entry name" value="HisKA"/>
    <property type="match status" value="1"/>
</dbReference>
<evidence type="ECO:0000256" key="8">
    <source>
        <dbReference type="ARBA" id="ARBA00022692"/>
    </source>
</evidence>
<evidence type="ECO:0000256" key="4">
    <source>
        <dbReference type="ARBA" id="ARBA00012438"/>
    </source>
</evidence>
<evidence type="ECO:0000256" key="2">
    <source>
        <dbReference type="ARBA" id="ARBA00004651"/>
    </source>
</evidence>
<dbReference type="InterPro" id="IPR029151">
    <property type="entry name" value="Sensor-like_sf"/>
</dbReference>
<dbReference type="PROSITE" id="PS50885">
    <property type="entry name" value="HAMP"/>
    <property type="match status" value="1"/>
</dbReference>
<dbReference type="EC" id="2.7.13.3" evidence="4"/>
<dbReference type="CDD" id="cd06225">
    <property type="entry name" value="HAMP"/>
    <property type="match status" value="1"/>
</dbReference>
<dbReference type="GO" id="GO:0000155">
    <property type="term" value="F:phosphorelay sensor kinase activity"/>
    <property type="evidence" value="ECO:0007669"/>
    <property type="project" value="InterPro"/>
</dbReference>
<dbReference type="SMART" id="SM00448">
    <property type="entry name" value="REC"/>
    <property type="match status" value="1"/>
</dbReference>
<dbReference type="SMART" id="SM00304">
    <property type="entry name" value="HAMP"/>
    <property type="match status" value="1"/>
</dbReference>
<dbReference type="SUPFAM" id="SSF103190">
    <property type="entry name" value="Sensory domain-like"/>
    <property type="match status" value="1"/>
</dbReference>
<keyword evidence="6 14" id="KW-0597">Phosphoprotein</keyword>
<dbReference type="GO" id="GO:0004016">
    <property type="term" value="F:adenylate cyclase activity"/>
    <property type="evidence" value="ECO:0007669"/>
    <property type="project" value="UniProtKB-ARBA"/>
</dbReference>
<gene>
    <name evidence="21" type="ORF">NIES267_59490</name>
</gene>
<comment type="catalytic activity">
    <reaction evidence="1">
        <text>ATP + protein L-histidine = ADP + protein N-phospho-L-histidine.</text>
        <dbReference type="EC" id="2.7.13.3"/>
    </reaction>
</comment>
<dbReference type="InterPro" id="IPR005467">
    <property type="entry name" value="His_kinase_dom"/>
</dbReference>
<dbReference type="InterPro" id="IPR036890">
    <property type="entry name" value="HATPase_C_sf"/>
</dbReference>
<evidence type="ECO:0000259" key="18">
    <source>
        <dbReference type="PROSITE" id="PS50110"/>
    </source>
</evidence>
<evidence type="ECO:0000256" key="5">
    <source>
        <dbReference type="ARBA" id="ARBA00022475"/>
    </source>
</evidence>
<evidence type="ECO:0000256" key="14">
    <source>
        <dbReference type="PROSITE-ProRule" id="PRU00169"/>
    </source>
</evidence>
<dbReference type="SUPFAM" id="SSF158472">
    <property type="entry name" value="HAMP domain-like"/>
    <property type="match status" value="1"/>
</dbReference>
<dbReference type="PANTHER" id="PTHR43047">
    <property type="entry name" value="TWO-COMPONENT HISTIDINE PROTEIN KINASE"/>
    <property type="match status" value="1"/>
</dbReference>
<dbReference type="SUPFAM" id="SSF55874">
    <property type="entry name" value="ATPase domain of HSP90 chaperone/DNA topoisomerase II/histidine kinase"/>
    <property type="match status" value="1"/>
</dbReference>
<evidence type="ECO:0000256" key="9">
    <source>
        <dbReference type="ARBA" id="ARBA00022777"/>
    </source>
</evidence>
<accession>A0A1Z4LZ54</accession>
<dbReference type="CDD" id="cd00082">
    <property type="entry name" value="HisKA"/>
    <property type="match status" value="1"/>
</dbReference>
<feature type="domain" description="Response regulatory" evidence="18">
    <location>
        <begin position="734"/>
        <end position="851"/>
    </location>
</feature>
<dbReference type="SMART" id="SM00044">
    <property type="entry name" value="CYCc"/>
    <property type="match status" value="1"/>
</dbReference>
<keyword evidence="8 16" id="KW-0812">Transmembrane</keyword>
<dbReference type="InterPro" id="IPR001054">
    <property type="entry name" value="A/G_cyclase"/>
</dbReference>
<dbReference type="Gene3D" id="1.10.287.130">
    <property type="match status" value="1"/>
</dbReference>
<comment type="subcellular location">
    <subcellularLocation>
        <location evidence="2">Cell membrane</location>
        <topology evidence="2">Multi-pass membrane protein</topology>
    </subcellularLocation>
</comment>
<feature type="domain" description="HAMP" evidence="20">
    <location>
        <begin position="379"/>
        <end position="433"/>
    </location>
</feature>
<dbReference type="CDD" id="cd17574">
    <property type="entry name" value="REC_OmpR"/>
    <property type="match status" value="1"/>
</dbReference>
<dbReference type="OrthoDB" id="337251at2"/>
<dbReference type="FunFam" id="3.30.565.10:FF:000010">
    <property type="entry name" value="Sensor histidine kinase RcsC"/>
    <property type="match status" value="1"/>
</dbReference>
<evidence type="ECO:0000256" key="15">
    <source>
        <dbReference type="SAM" id="Coils"/>
    </source>
</evidence>
<name>A0A1Z4LZ54_9CYAN</name>
<protein>
    <recommendedName>
        <fullName evidence="13">Circadian input-output histidine kinase CikA</fullName>
        <ecNumber evidence="4">2.7.13.3</ecNumber>
    </recommendedName>
</protein>
<sequence>MVAEKFENQPANDDRGFLDKLAGLRNRIPLRTVLIVPFVLQIFGTVALVEYFSFKNSQEAVSDVVSQLRSEISSRIDLHLRDYLETPHLINQNNLKAYQINLIDINNQDTLARYFWKQKQVFDVNAVYFGNRRGGYVGAEPENKIAITRDFVSGNFLFFNSDDRGSKAGLPKLVKKNYNSLERPWYKAAAAKKSSTWSNIYTYSDGTDIAIAAATPVYENNELQGVLSVDLSLNQINSFLRKIKVGKSGRTFIVERDGFLVASSTNEDTYSKQGNEFKRLAATRSDYPLVSKSTEFLQNRFGRLKNIKETQQLEFDIEGERQYLQVTTFNDKYGLDWLIVVVIPEADFMAQIHDNQRNALLLSLFALIIAIIIGILTARRISKPILRLNQAVKDITEGKWEATETVKDSRISEVSELASSFNSMAHQLHQSFESLEDKNEELQRLDKLKDEFLANTSHELRTPLNGMIGIAESMIDGATGEITPLQQRNLLMIANSGHRLLELVNDILDFAKLKNQSIELQQKPVGIYSLVDVVLAFSQSLIGEKDLKLVNSVPSNLPLAYADEHRLEQIFFNIIGNSIKFTESGKVEVSAKEDKEQLTITISDTGIGIPPEKHEKIFESFEQADGSTAREYGGTGLGLAVTKQLLELHGGQIWVESEVGKGSKFSFTLPVVDSKVKSQKVQPEKRNKQESNQRRRFKLSKKTVQVNKTEANNSHNAVPVSNRKEKISRNSKYNILIVDDEPVNLQVLNNHLSLQKYRVVQAMNGLEALDILENGEKVDLILLDIMMPKMSGYKVCAKLREKYPAHQLPVVMLTAKNQVTNIVTGFKFGANDYLTKPFQKEELLTRIKSHIKLSQTSKSYGRFVPHEYLKFLSKESIIDVELGDHVSKEMAVMFSDIRSFTTLSESMTPQENFDFVNNYLRQVSPVIRDNTGFIVKYLGDGMMAVFPNGVDDAVAAGIGKLKKVEEQNIQRIEKGLLPIKVGIGVHFGHMMVGMVGETARMQGDAFSDNVNLTARLESLTKFYGVSLVVSEQALEHLNNPEKYQMRFLDRVIVKGRSEPIAIYEILDGEIAEIRDLKLQTLSDFENGLENYRCGDCDKAKQYFERVLAVNKEDKAAALYLERVEELQCNGIPEDWSGVWAMTKK</sequence>
<dbReference type="InterPro" id="IPR011006">
    <property type="entry name" value="CheY-like_superfamily"/>
</dbReference>
<evidence type="ECO:0000313" key="21">
    <source>
        <dbReference type="EMBL" id="BAY86441.1"/>
    </source>
</evidence>
<dbReference type="Pfam" id="PF00211">
    <property type="entry name" value="Guanylate_cyc"/>
    <property type="match status" value="1"/>
</dbReference>
<feature type="modified residue" description="4-aspartylphosphate" evidence="14">
    <location>
        <position position="784"/>
    </location>
</feature>
<keyword evidence="12 16" id="KW-0472">Membrane</keyword>
<dbReference type="SUPFAM" id="SSF55073">
    <property type="entry name" value="Nucleotide cyclase"/>
    <property type="match status" value="1"/>
</dbReference>
<keyword evidence="10 16" id="KW-1133">Transmembrane helix</keyword>
<dbReference type="Gene3D" id="6.10.340.10">
    <property type="match status" value="1"/>
</dbReference>
<evidence type="ECO:0000256" key="7">
    <source>
        <dbReference type="ARBA" id="ARBA00022679"/>
    </source>
</evidence>
<dbReference type="InterPro" id="IPR001789">
    <property type="entry name" value="Sig_transdc_resp-reg_receiver"/>
</dbReference>
<feature type="transmembrane region" description="Helical" evidence="16">
    <location>
        <begin position="359"/>
        <end position="378"/>
    </location>
</feature>
<evidence type="ECO:0000259" key="17">
    <source>
        <dbReference type="PROSITE" id="PS50109"/>
    </source>
</evidence>
<dbReference type="CDD" id="cd16922">
    <property type="entry name" value="HATPase_EvgS-ArcB-TorS-like"/>
    <property type="match status" value="1"/>
</dbReference>
<dbReference type="InterPro" id="IPR004358">
    <property type="entry name" value="Sig_transdc_His_kin-like_C"/>
</dbReference>
<comment type="similarity">
    <text evidence="3">In the N-terminal section; belongs to the phytochrome family.</text>
</comment>
<dbReference type="Pfam" id="PF02743">
    <property type="entry name" value="dCache_1"/>
    <property type="match status" value="1"/>
</dbReference>
<dbReference type="Pfam" id="PF00512">
    <property type="entry name" value="HisKA"/>
    <property type="match status" value="1"/>
</dbReference>
<dbReference type="Pfam" id="PF00072">
    <property type="entry name" value="Response_reg"/>
    <property type="match status" value="1"/>
</dbReference>
<dbReference type="InterPro" id="IPR036097">
    <property type="entry name" value="HisK_dim/P_sf"/>
</dbReference>
<dbReference type="CDD" id="cd07302">
    <property type="entry name" value="CHD"/>
    <property type="match status" value="1"/>
</dbReference>
<dbReference type="Gene3D" id="3.30.565.10">
    <property type="entry name" value="Histidine kinase-like ATPase, C-terminal domain"/>
    <property type="match status" value="1"/>
</dbReference>
<feature type="coiled-coil region" evidence="15">
    <location>
        <begin position="425"/>
        <end position="455"/>
    </location>
</feature>
<reference evidence="21 22" key="1">
    <citation type="submission" date="2017-06" db="EMBL/GenBank/DDBJ databases">
        <title>Genome sequencing of cyanobaciteial culture collection at National Institute for Environmental Studies (NIES).</title>
        <authorList>
            <person name="Hirose Y."/>
            <person name="Shimura Y."/>
            <person name="Fujisawa T."/>
            <person name="Nakamura Y."/>
            <person name="Kawachi M."/>
        </authorList>
    </citation>
    <scope>NUCLEOTIDE SEQUENCE [LARGE SCALE GENOMIC DNA]</scope>
    <source>
        <strain evidence="21 22">NIES-267</strain>
    </source>
</reference>
<evidence type="ECO:0000256" key="13">
    <source>
        <dbReference type="ARBA" id="ARBA00074306"/>
    </source>
</evidence>
<dbReference type="GO" id="GO:0009927">
    <property type="term" value="F:histidine phosphotransfer kinase activity"/>
    <property type="evidence" value="ECO:0007669"/>
    <property type="project" value="TreeGrafter"/>
</dbReference>
<dbReference type="SMART" id="SM00387">
    <property type="entry name" value="HATPase_c"/>
    <property type="match status" value="1"/>
</dbReference>
<feature type="domain" description="Guanylate cyclase" evidence="19">
    <location>
        <begin position="891"/>
        <end position="1017"/>
    </location>
</feature>
<feature type="domain" description="Histidine kinase" evidence="17">
    <location>
        <begin position="455"/>
        <end position="673"/>
    </location>
</feature>
<feature type="transmembrane region" description="Helical" evidence="16">
    <location>
        <begin position="28"/>
        <end position="49"/>
    </location>
</feature>
<evidence type="ECO:0000259" key="19">
    <source>
        <dbReference type="PROSITE" id="PS50125"/>
    </source>
</evidence>
<dbReference type="InterPro" id="IPR029787">
    <property type="entry name" value="Nucleotide_cyclase"/>
</dbReference>
<evidence type="ECO:0000256" key="10">
    <source>
        <dbReference type="ARBA" id="ARBA00022989"/>
    </source>
</evidence>
<dbReference type="Proteomes" id="UP000218418">
    <property type="component" value="Chromosome"/>
</dbReference>
<dbReference type="Pfam" id="PF02518">
    <property type="entry name" value="HATPase_c"/>
    <property type="match status" value="1"/>
</dbReference>
<evidence type="ECO:0000313" key="22">
    <source>
        <dbReference type="Proteomes" id="UP000218418"/>
    </source>
</evidence>
<dbReference type="InterPro" id="IPR033479">
    <property type="entry name" value="dCache_1"/>
</dbReference>
<evidence type="ECO:0000256" key="6">
    <source>
        <dbReference type="ARBA" id="ARBA00022553"/>
    </source>
</evidence>
<dbReference type="SUPFAM" id="SSF47384">
    <property type="entry name" value="Homodimeric domain of signal transducing histidine kinase"/>
    <property type="match status" value="1"/>
</dbReference>
<dbReference type="GO" id="GO:0005886">
    <property type="term" value="C:plasma membrane"/>
    <property type="evidence" value="ECO:0007669"/>
    <property type="project" value="UniProtKB-SubCell"/>
</dbReference>
<evidence type="ECO:0000256" key="11">
    <source>
        <dbReference type="ARBA" id="ARBA00023012"/>
    </source>
</evidence>
<dbReference type="PRINTS" id="PR00344">
    <property type="entry name" value="BCTRLSENSOR"/>
</dbReference>
<keyword evidence="11" id="KW-0902">Two-component regulatory system</keyword>
<evidence type="ECO:0000256" key="3">
    <source>
        <dbReference type="ARBA" id="ARBA00006402"/>
    </source>
</evidence>
<evidence type="ECO:0000256" key="12">
    <source>
        <dbReference type="ARBA" id="ARBA00023136"/>
    </source>
</evidence>
<evidence type="ECO:0000256" key="16">
    <source>
        <dbReference type="SAM" id="Phobius"/>
    </source>
</evidence>
<keyword evidence="15" id="KW-0175">Coiled coil</keyword>
<organism evidence="21 22">
    <name type="scientific">Calothrix parasitica NIES-267</name>
    <dbReference type="NCBI Taxonomy" id="1973488"/>
    <lineage>
        <taxon>Bacteria</taxon>
        <taxon>Bacillati</taxon>
        <taxon>Cyanobacteriota</taxon>
        <taxon>Cyanophyceae</taxon>
        <taxon>Nostocales</taxon>
        <taxon>Calotrichaceae</taxon>
        <taxon>Calothrix</taxon>
    </lineage>
</organism>
<dbReference type="InterPro" id="IPR003660">
    <property type="entry name" value="HAMP_dom"/>
</dbReference>
<keyword evidence="9" id="KW-0418">Kinase</keyword>
<dbReference type="CDD" id="cd12913">
    <property type="entry name" value="PDC1_MCP_like"/>
    <property type="match status" value="1"/>
</dbReference>
<keyword evidence="5" id="KW-1003">Cell membrane</keyword>
<dbReference type="Pfam" id="PF00672">
    <property type="entry name" value="HAMP"/>
    <property type="match status" value="1"/>
</dbReference>
<dbReference type="Gene3D" id="3.30.70.1230">
    <property type="entry name" value="Nucleotide cyclase"/>
    <property type="match status" value="1"/>
</dbReference>
<dbReference type="PROSITE" id="PS50110">
    <property type="entry name" value="RESPONSE_REGULATORY"/>
    <property type="match status" value="1"/>
</dbReference>
<keyword evidence="22" id="KW-1185">Reference proteome</keyword>
<dbReference type="InterPro" id="IPR003594">
    <property type="entry name" value="HATPase_dom"/>
</dbReference>
<dbReference type="PANTHER" id="PTHR43047:SF72">
    <property type="entry name" value="OSMOSENSING HISTIDINE PROTEIN KINASE SLN1"/>
    <property type="match status" value="1"/>
</dbReference>
<dbReference type="InterPro" id="IPR003661">
    <property type="entry name" value="HisK_dim/P_dom"/>
</dbReference>
<dbReference type="GO" id="GO:0009190">
    <property type="term" value="P:cyclic nucleotide biosynthetic process"/>
    <property type="evidence" value="ECO:0007669"/>
    <property type="project" value="InterPro"/>
</dbReference>
<proteinExistence type="inferred from homology"/>
<evidence type="ECO:0000259" key="20">
    <source>
        <dbReference type="PROSITE" id="PS50885"/>
    </source>
</evidence>
<evidence type="ECO:0000256" key="1">
    <source>
        <dbReference type="ARBA" id="ARBA00000085"/>
    </source>
</evidence>
<dbReference type="AlphaFoldDB" id="A0A1Z4LZ54"/>
<dbReference type="PROSITE" id="PS50109">
    <property type="entry name" value="HIS_KIN"/>
    <property type="match status" value="1"/>
</dbReference>